<dbReference type="OrthoDB" id="4236307at2759"/>
<dbReference type="GO" id="GO:0016787">
    <property type="term" value="F:hydrolase activity"/>
    <property type="evidence" value="ECO:0007669"/>
    <property type="project" value="UniProtKB-KW"/>
</dbReference>
<dbReference type="GO" id="GO:0005634">
    <property type="term" value="C:nucleus"/>
    <property type="evidence" value="ECO:0007669"/>
    <property type="project" value="UniProtKB-ARBA"/>
</dbReference>
<dbReference type="GeneID" id="81362743"/>
<dbReference type="Gene3D" id="1.10.340.70">
    <property type="match status" value="1"/>
</dbReference>
<evidence type="ECO:0000313" key="11">
    <source>
        <dbReference type="EMBL" id="KAJ5082230.1"/>
    </source>
</evidence>
<evidence type="ECO:0000313" key="12">
    <source>
        <dbReference type="Proteomes" id="UP001149074"/>
    </source>
</evidence>
<feature type="compositionally biased region" description="Basic and acidic residues" evidence="8">
    <location>
        <begin position="284"/>
        <end position="296"/>
    </location>
</feature>
<dbReference type="Pfam" id="PF17917">
    <property type="entry name" value="RT_RNaseH"/>
    <property type="match status" value="1"/>
</dbReference>
<dbReference type="SUPFAM" id="SSF53098">
    <property type="entry name" value="Ribonuclease H-like"/>
    <property type="match status" value="1"/>
</dbReference>
<dbReference type="GO" id="GO:0003964">
    <property type="term" value="F:RNA-directed DNA polymerase activity"/>
    <property type="evidence" value="ECO:0007669"/>
    <property type="project" value="UniProtKB-KW"/>
</dbReference>
<feature type="region of interest" description="Disordered" evidence="8">
    <location>
        <begin position="1324"/>
        <end position="1358"/>
    </location>
</feature>
<dbReference type="InterPro" id="IPR041588">
    <property type="entry name" value="Integrase_H2C2"/>
</dbReference>
<evidence type="ECO:0000256" key="7">
    <source>
        <dbReference type="ARBA" id="ARBA00022918"/>
    </source>
</evidence>
<dbReference type="GO" id="GO:0015074">
    <property type="term" value="P:DNA integration"/>
    <property type="evidence" value="ECO:0007669"/>
    <property type="project" value="InterPro"/>
</dbReference>
<evidence type="ECO:0000256" key="3">
    <source>
        <dbReference type="ARBA" id="ARBA00022722"/>
    </source>
</evidence>
<dbReference type="FunFam" id="3.30.70.270:FF:000020">
    <property type="entry name" value="Transposon Tf2-6 polyprotein-like Protein"/>
    <property type="match status" value="1"/>
</dbReference>
<dbReference type="Gene3D" id="3.30.420.10">
    <property type="entry name" value="Ribonuclease H-like superfamily/Ribonuclease H"/>
    <property type="match status" value="1"/>
</dbReference>
<dbReference type="EMBL" id="JAPQKI010000011">
    <property type="protein sequence ID" value="KAJ5082230.1"/>
    <property type="molecule type" value="Genomic_DNA"/>
</dbReference>
<evidence type="ECO:0000259" key="9">
    <source>
        <dbReference type="PROSITE" id="PS50878"/>
    </source>
</evidence>
<evidence type="ECO:0000256" key="5">
    <source>
        <dbReference type="ARBA" id="ARBA00022801"/>
    </source>
</evidence>
<feature type="domain" description="Reverse transcriptase" evidence="9">
    <location>
        <begin position="399"/>
        <end position="578"/>
    </location>
</feature>
<evidence type="ECO:0000256" key="4">
    <source>
        <dbReference type="ARBA" id="ARBA00022759"/>
    </source>
</evidence>
<dbReference type="SUPFAM" id="SSF56672">
    <property type="entry name" value="DNA/RNA polymerases"/>
    <property type="match status" value="1"/>
</dbReference>
<dbReference type="Gene3D" id="3.10.10.10">
    <property type="entry name" value="HIV Type 1 Reverse Transcriptase, subunit A, domain 1"/>
    <property type="match status" value="1"/>
</dbReference>
<dbReference type="GO" id="GO:0004519">
    <property type="term" value="F:endonuclease activity"/>
    <property type="evidence" value="ECO:0007669"/>
    <property type="project" value="UniProtKB-KW"/>
</dbReference>
<evidence type="ECO:0000256" key="6">
    <source>
        <dbReference type="ARBA" id="ARBA00022884"/>
    </source>
</evidence>
<sequence length="1358" mass="155924">MAEAQYVQWLSATNPTAQVQTIKALAWGIQEGQRRQEEQQRATEAAANVPSNSSGSAIRGTASTAGLLPGRADWETRKALLKDLVGIPEYLGQFKDDAARKWILACERHFQDVEGLTEVEISDTQKIIAAKSNLRKAAEDRWRVMYGRKSIQGMQWEEFKTWVEEQFSEYLSPEKRYAKYRRMTQGNQTPFHKYAADLRQAADDLEFRNMSEDLMIADLIHGAKADLQVRWHALPKHPTEWNAVVKAFVGLEEGATRGHAVSITGDPMDLSYMQGAPLGSTSGRKKEFKQTSEKKGKQVRRALRKRITQAYLFLVQPTQDEAEGSEFKLVVPHHDDSRVREILLKHQKVFPEELPKELPPERDHAHEVDTGDANPVNINAYPLSVEKLDELGRQIEDLIQKGLIQPSASPWGFPVVFVRKPDNKWRMCIDYRALNEVTLKNGYPLPRVQELLDIIGKAKFLSKIDLASGYWQVRMEESAIPKTAFNTVWGKFEWLAMPFGLCNAPATFQTLMNQTLQPLLGKCVVVYLDDILIFSESMNDHYRHLDQVLQLLEQQQLYARPQKCIFATQQLEFCGHIVGNGTVRTQPEKIKVIQEWPRPRNVHEVRQFLGLATYYRRFIRSFARIAAPLHELLKEADAQLRVKKFRPVRWNTAAGLAFRNLKEAMVTAPVLMQPDRLKPFIIETDASEWAIGFVLYQEGEDQKLHPVAFDGRKLSTAELNYPVHEKELLAIKEALRLWDRYIENGTTTRIITDHASLQYLQTTKTYSKRLARWVDEFQQYDLKIQYRKGSEAVVPDAISRRPDFVEDTPANIAQDRPDWVAQLNTLTVGDFSEQDWLKATEEFLRSGHLPTNKKLSRYVRKFAPHLGYRTVKLPMRADADTNRQLVFTHADGVVAPYLEMPLREDFVRRMHEEFGHLGYPGLQGVTRPRAWWPTIRTDIQETVKRCPNCQVAQGLNESLERETAQHLVKEGIRPFERWGIDLVGRLPKTPNGNQWIITAIDYATGWTVARAVPDATEETIGQFLHEDIFIQYGAPREIITDNGRNLIAKAVEYYIKLLKAKHRTTTPYHPRTNGKVENFNGILGRMLTKYLMGKPTRLWDEYLPQALFAARVHEHSVLGVSPYYLVYGEHPRIPSDENSEWDDSVGPFQDWEDRVRLINHARSKANELLLNRAIKTQRIRDEAVTKTSFKPGQWVLLRNEYRQKLDCRWYGPYQILKAHPLGTYALAEPGGRVLRNLINGARLIEAQVDNPDRLWTSSLAKRAIQKAGYTLHKPQEIRKILDSEEPTPPSYSELSTITRAEWEARERSGEHSVSVGEDEAITERVISKKRMKQQRTVRAVKSSAAKGPAKGYRTTIEY</sequence>
<protein>
    <recommendedName>
        <fullName evidence="13">Reverse transcriptase</fullName>
    </recommendedName>
</protein>
<dbReference type="InterPro" id="IPR041373">
    <property type="entry name" value="RT_RNaseH"/>
</dbReference>
<evidence type="ECO:0000256" key="8">
    <source>
        <dbReference type="SAM" id="MobiDB-lite"/>
    </source>
</evidence>
<keyword evidence="2" id="KW-0548">Nucleotidyltransferase</keyword>
<evidence type="ECO:0000256" key="2">
    <source>
        <dbReference type="ARBA" id="ARBA00022695"/>
    </source>
</evidence>
<organism evidence="11 12">
    <name type="scientific">Penicillium argentinense</name>
    <dbReference type="NCBI Taxonomy" id="1131581"/>
    <lineage>
        <taxon>Eukaryota</taxon>
        <taxon>Fungi</taxon>
        <taxon>Dikarya</taxon>
        <taxon>Ascomycota</taxon>
        <taxon>Pezizomycotina</taxon>
        <taxon>Eurotiomycetes</taxon>
        <taxon>Eurotiomycetidae</taxon>
        <taxon>Eurotiales</taxon>
        <taxon>Aspergillaceae</taxon>
        <taxon>Penicillium</taxon>
    </lineage>
</organism>
<reference evidence="11" key="2">
    <citation type="journal article" date="2023" name="IMA Fungus">
        <title>Comparative genomic study of the Penicillium genus elucidates a diverse pangenome and 15 lateral gene transfer events.</title>
        <authorList>
            <person name="Petersen C."/>
            <person name="Sorensen T."/>
            <person name="Nielsen M.R."/>
            <person name="Sondergaard T.E."/>
            <person name="Sorensen J.L."/>
            <person name="Fitzpatrick D.A."/>
            <person name="Frisvad J.C."/>
            <person name="Nielsen K.L."/>
        </authorList>
    </citation>
    <scope>NUCLEOTIDE SEQUENCE</scope>
    <source>
        <strain evidence="11">IBT 30761</strain>
    </source>
</reference>
<feature type="region of interest" description="Disordered" evidence="8">
    <location>
        <begin position="277"/>
        <end position="298"/>
    </location>
</feature>
<dbReference type="Proteomes" id="UP001149074">
    <property type="component" value="Unassembled WGS sequence"/>
</dbReference>
<evidence type="ECO:0000259" key="10">
    <source>
        <dbReference type="PROSITE" id="PS50994"/>
    </source>
</evidence>
<dbReference type="Pfam" id="PF00665">
    <property type="entry name" value="rve"/>
    <property type="match status" value="1"/>
</dbReference>
<dbReference type="InterPro" id="IPR050951">
    <property type="entry name" value="Retrovirus_Pol_polyprotein"/>
</dbReference>
<dbReference type="Gene3D" id="3.30.70.270">
    <property type="match status" value="2"/>
</dbReference>
<feature type="domain" description="Integrase catalytic" evidence="10">
    <location>
        <begin position="970"/>
        <end position="1130"/>
    </location>
</feature>
<keyword evidence="3" id="KW-0540">Nuclease</keyword>
<comment type="caution">
    <text evidence="11">The sequence shown here is derived from an EMBL/GenBank/DDBJ whole genome shotgun (WGS) entry which is preliminary data.</text>
</comment>
<dbReference type="InterPro" id="IPR000477">
    <property type="entry name" value="RT_dom"/>
</dbReference>
<keyword evidence="5" id="KW-0378">Hydrolase</keyword>
<dbReference type="PROSITE" id="PS50878">
    <property type="entry name" value="RT_POL"/>
    <property type="match status" value="1"/>
</dbReference>
<proteinExistence type="predicted"/>
<keyword evidence="12" id="KW-1185">Reference proteome</keyword>
<dbReference type="GO" id="GO:0003723">
    <property type="term" value="F:RNA binding"/>
    <property type="evidence" value="ECO:0007669"/>
    <property type="project" value="UniProtKB-KW"/>
</dbReference>
<dbReference type="CDD" id="cd01647">
    <property type="entry name" value="RT_LTR"/>
    <property type="match status" value="1"/>
</dbReference>
<dbReference type="Pfam" id="PF17921">
    <property type="entry name" value="Integrase_H2C2"/>
    <property type="match status" value="1"/>
</dbReference>
<evidence type="ECO:0000256" key="1">
    <source>
        <dbReference type="ARBA" id="ARBA00022679"/>
    </source>
</evidence>
<keyword evidence="1" id="KW-0808">Transferase</keyword>
<keyword evidence="4" id="KW-0255">Endonuclease</keyword>
<dbReference type="InterPro" id="IPR043128">
    <property type="entry name" value="Rev_trsase/Diguanyl_cyclase"/>
</dbReference>
<dbReference type="PROSITE" id="PS50994">
    <property type="entry name" value="INTEGRASE"/>
    <property type="match status" value="1"/>
</dbReference>
<gene>
    <name evidence="11" type="ORF">N7532_011273</name>
</gene>
<keyword evidence="6" id="KW-0694">RNA-binding</keyword>
<name>A0A9W9JUT1_9EURO</name>
<evidence type="ECO:0008006" key="13">
    <source>
        <dbReference type="Google" id="ProtNLM"/>
    </source>
</evidence>
<dbReference type="RefSeq" id="XP_056468752.1">
    <property type="nucleotide sequence ID" value="XM_056623764.1"/>
</dbReference>
<dbReference type="CDD" id="cd09274">
    <property type="entry name" value="RNase_HI_RT_Ty3"/>
    <property type="match status" value="1"/>
</dbReference>
<dbReference type="Pfam" id="PF00078">
    <property type="entry name" value="RVT_1"/>
    <property type="match status" value="1"/>
</dbReference>
<feature type="compositionally biased region" description="Polar residues" evidence="8">
    <location>
        <begin position="49"/>
        <end position="61"/>
    </location>
</feature>
<dbReference type="PANTHER" id="PTHR37984">
    <property type="entry name" value="PROTEIN CBG26694"/>
    <property type="match status" value="1"/>
</dbReference>
<reference evidence="11" key="1">
    <citation type="submission" date="2022-11" db="EMBL/GenBank/DDBJ databases">
        <authorList>
            <person name="Petersen C."/>
        </authorList>
    </citation>
    <scope>NUCLEOTIDE SEQUENCE</scope>
    <source>
        <strain evidence="11">IBT 30761</strain>
    </source>
</reference>
<dbReference type="InterPro" id="IPR001584">
    <property type="entry name" value="Integrase_cat-core"/>
</dbReference>
<dbReference type="InterPro" id="IPR012337">
    <property type="entry name" value="RNaseH-like_sf"/>
</dbReference>
<dbReference type="InterPro" id="IPR036397">
    <property type="entry name" value="RNaseH_sf"/>
</dbReference>
<dbReference type="PANTHER" id="PTHR37984:SF5">
    <property type="entry name" value="PROTEIN NYNRIN-LIKE"/>
    <property type="match status" value="1"/>
</dbReference>
<keyword evidence="7" id="KW-0695">RNA-directed DNA polymerase</keyword>
<dbReference type="InterPro" id="IPR043502">
    <property type="entry name" value="DNA/RNA_pol_sf"/>
</dbReference>
<accession>A0A9W9JUT1</accession>
<feature type="region of interest" description="Disordered" evidence="8">
    <location>
        <begin position="33"/>
        <end position="61"/>
    </location>
</feature>